<feature type="chain" id="PRO_5031075571" evidence="2">
    <location>
        <begin position="18"/>
        <end position="482"/>
    </location>
</feature>
<keyword evidence="2" id="KW-0732">Signal</keyword>
<sequence>MIEFLYFSIFFLPAVWSFVIPVPSHVQPRSIRREFPSTPRSGRNSFIVDKHTPRTDLKSLLLALAVGSSSVSMSMSMNMSTNQNPSPGIDLEYTWSPQDLTKDSVGFLPIPDDDYVKKYQENPELWPVEFFLIAYRRARNKVTGKNETQILVRKSANGTSQYGVGTGVPATRWMIFSSSQEEKTIAPSGYKICKPNVTFEAQHFPEFSKSGPDSSGSHSRSWTYEKIEIREDAFNNPKFSELIDAGLENHAKKIRDELKMKLIEQMKERENLDPFAFSTTSVVKSIVDSTNSVAAIQGTLRMSGLFAPRDEDKSTTTSDTFACPRYVSLEESIADPSKLVQSMRIYTMFPQMPDPLPIPSTSAEELQEEIRSRESRMARSGRDPHQDKFGRKFTHKSTSNVSNTIHGVYFTLDATNLEGLDDVPALDVFGTKKIEREWVSLENLKVLDSDGQSISTEDTKPTFISGFIVRQLVKENVIDLFG</sequence>
<evidence type="ECO:0000313" key="3">
    <source>
        <dbReference type="EMBL" id="CAE0465171.1"/>
    </source>
</evidence>
<evidence type="ECO:0000256" key="2">
    <source>
        <dbReference type="SAM" id="SignalP"/>
    </source>
</evidence>
<dbReference type="AlphaFoldDB" id="A0A7S3Q442"/>
<name>A0A7S3Q442_9STRA</name>
<feature type="compositionally biased region" description="Basic and acidic residues" evidence="1">
    <location>
        <begin position="373"/>
        <end position="390"/>
    </location>
</feature>
<gene>
    <name evidence="3" type="ORF">CDEB00056_LOCUS10012</name>
</gene>
<evidence type="ECO:0000256" key="1">
    <source>
        <dbReference type="SAM" id="MobiDB-lite"/>
    </source>
</evidence>
<organism evidence="3">
    <name type="scientific">Chaetoceros debilis</name>
    <dbReference type="NCBI Taxonomy" id="122233"/>
    <lineage>
        <taxon>Eukaryota</taxon>
        <taxon>Sar</taxon>
        <taxon>Stramenopiles</taxon>
        <taxon>Ochrophyta</taxon>
        <taxon>Bacillariophyta</taxon>
        <taxon>Coscinodiscophyceae</taxon>
        <taxon>Chaetocerotophycidae</taxon>
        <taxon>Chaetocerotales</taxon>
        <taxon>Chaetocerotaceae</taxon>
        <taxon>Chaetoceros</taxon>
    </lineage>
</organism>
<dbReference type="EMBL" id="HBIO01012879">
    <property type="protein sequence ID" value="CAE0465171.1"/>
    <property type="molecule type" value="Transcribed_RNA"/>
</dbReference>
<accession>A0A7S3Q442</accession>
<proteinExistence type="predicted"/>
<feature type="signal peptide" evidence="2">
    <location>
        <begin position="1"/>
        <end position="17"/>
    </location>
</feature>
<reference evidence="3" key="1">
    <citation type="submission" date="2021-01" db="EMBL/GenBank/DDBJ databases">
        <authorList>
            <person name="Corre E."/>
            <person name="Pelletier E."/>
            <person name="Niang G."/>
            <person name="Scheremetjew M."/>
            <person name="Finn R."/>
            <person name="Kale V."/>
            <person name="Holt S."/>
            <person name="Cochrane G."/>
            <person name="Meng A."/>
            <person name="Brown T."/>
            <person name="Cohen L."/>
        </authorList>
    </citation>
    <scope>NUCLEOTIDE SEQUENCE</scope>
    <source>
        <strain evidence="3">MM31A-1</strain>
    </source>
</reference>
<protein>
    <submittedName>
        <fullName evidence="3">Uncharacterized protein</fullName>
    </submittedName>
</protein>
<feature type="region of interest" description="Disordered" evidence="1">
    <location>
        <begin position="373"/>
        <end position="392"/>
    </location>
</feature>